<dbReference type="Proteomes" id="UP000033647">
    <property type="component" value="Unassembled WGS sequence"/>
</dbReference>
<proteinExistence type="predicted"/>
<dbReference type="InterPro" id="IPR018815">
    <property type="entry name" value="Incr_loss_mito_DNA_1"/>
</dbReference>
<evidence type="ECO:0000256" key="1">
    <source>
        <dbReference type="SAM" id="Phobius"/>
    </source>
</evidence>
<evidence type="ECO:0000313" key="3">
    <source>
        <dbReference type="Proteomes" id="UP000033647"/>
    </source>
</evidence>
<feature type="transmembrane region" description="Helical" evidence="1">
    <location>
        <begin position="129"/>
        <end position="152"/>
    </location>
</feature>
<dbReference type="PANTHER" id="PTHR28029:SF1">
    <property type="entry name" value="PROTEIN ILM1"/>
    <property type="match status" value="1"/>
</dbReference>
<keyword evidence="3" id="KW-1185">Reference proteome</keyword>
<keyword evidence="1" id="KW-1133">Transmembrane helix</keyword>
<feature type="transmembrane region" description="Helical" evidence="1">
    <location>
        <begin position="58"/>
        <end position="76"/>
    </location>
</feature>
<dbReference type="Pfam" id="PF10311">
    <property type="entry name" value="Ilm1"/>
    <property type="match status" value="1"/>
</dbReference>
<dbReference type="OrthoDB" id="5299849at2759"/>
<name>A0A0F4GFP8_9PEZI</name>
<reference evidence="2 3" key="1">
    <citation type="submission" date="2015-03" db="EMBL/GenBank/DDBJ databases">
        <title>RNA-seq based gene annotation and comparative genomics of four Zymoseptoria species reveal species-specific pathogenicity related genes and transposable element activity.</title>
        <authorList>
            <person name="Grandaubert J."/>
            <person name="Bhattacharyya A."/>
            <person name="Stukenbrock E.H."/>
        </authorList>
    </citation>
    <scope>NUCLEOTIDE SEQUENCE [LARGE SCALE GENOMIC DNA]</scope>
    <source>
        <strain evidence="2 3">Zb18110</strain>
    </source>
</reference>
<comment type="caution">
    <text evidence="2">The sequence shown here is derived from an EMBL/GenBank/DDBJ whole genome shotgun (WGS) entry which is preliminary data.</text>
</comment>
<feature type="transmembrane region" description="Helical" evidence="1">
    <location>
        <begin position="88"/>
        <end position="109"/>
    </location>
</feature>
<feature type="transmembrane region" description="Helical" evidence="1">
    <location>
        <begin position="12"/>
        <end position="31"/>
    </location>
</feature>
<organism evidence="2 3">
    <name type="scientific">Zymoseptoria brevis</name>
    <dbReference type="NCBI Taxonomy" id="1047168"/>
    <lineage>
        <taxon>Eukaryota</taxon>
        <taxon>Fungi</taxon>
        <taxon>Dikarya</taxon>
        <taxon>Ascomycota</taxon>
        <taxon>Pezizomycotina</taxon>
        <taxon>Dothideomycetes</taxon>
        <taxon>Dothideomycetidae</taxon>
        <taxon>Mycosphaerellales</taxon>
        <taxon>Mycosphaerellaceae</taxon>
        <taxon>Zymoseptoria</taxon>
    </lineage>
</organism>
<protein>
    <submittedName>
        <fullName evidence="2">Increased loss of mitochondrial dna protein 1</fullName>
    </submittedName>
</protein>
<evidence type="ECO:0000313" key="2">
    <source>
        <dbReference type="EMBL" id="KJX95817.1"/>
    </source>
</evidence>
<gene>
    <name evidence="2" type="ORF">TI39_contig1021g00020</name>
</gene>
<dbReference type="EMBL" id="LAFY01001012">
    <property type="protein sequence ID" value="KJX95817.1"/>
    <property type="molecule type" value="Genomic_DNA"/>
</dbReference>
<accession>A0A0F4GFP8</accession>
<keyword evidence="1" id="KW-0472">Membrane</keyword>
<keyword evidence="1" id="KW-0812">Transmembrane</keyword>
<sequence length="177" mass="19996">MGILSAFTLIRTVSLFHITAAYFLLTAPKILSDQNVVYMLGEAMRIPHAITLDKPSEASAFAGILLALLGISDLAAASMNELIALEYWLYNVQTRLMFFFGLTGYVYLFKEDGMLGSGDATKLGIGEPLQNSLVFAFGFFEIGLWFWIFTSLREERDTLARKRMEELKAKEDFERRL</sequence>
<dbReference type="PANTHER" id="PTHR28029">
    <property type="entry name" value="PROTEIN ILM1"/>
    <property type="match status" value="1"/>
</dbReference>
<dbReference type="AlphaFoldDB" id="A0A0F4GFP8"/>